<proteinExistence type="inferred from homology"/>
<keyword evidence="5" id="KW-1185">Reference proteome</keyword>
<evidence type="ECO:0000256" key="2">
    <source>
        <dbReference type="ARBA" id="ARBA00022448"/>
    </source>
</evidence>
<dbReference type="Gene3D" id="1.20.1280.170">
    <property type="entry name" value="Exocyst complex component Exo70"/>
    <property type="match status" value="1"/>
</dbReference>
<dbReference type="SUPFAM" id="SSF74788">
    <property type="entry name" value="Cullin repeat-like"/>
    <property type="match status" value="1"/>
</dbReference>
<dbReference type="AlphaFoldDB" id="A0A371E0L2"/>
<accession>A0A371E0L2</accession>
<feature type="domain" description="Exocyst complex subunit Exo70 C-terminal" evidence="3">
    <location>
        <begin position="73"/>
        <end position="114"/>
    </location>
</feature>
<feature type="non-terminal residue" evidence="4">
    <location>
        <position position="135"/>
    </location>
</feature>
<comment type="similarity">
    <text evidence="1">Belongs to the EXO70 family.</text>
</comment>
<comment type="caution">
    <text evidence="4">The sequence shown here is derived from an EMBL/GenBank/DDBJ whole genome shotgun (WGS) entry which is preliminary data.</text>
</comment>
<dbReference type="EMBL" id="QJKJ01017605">
    <property type="protein sequence ID" value="RDX58337.1"/>
    <property type="molecule type" value="Genomic_DNA"/>
</dbReference>
<name>A0A371E0L2_MUCPR</name>
<sequence>MLLEPTKKYLDKSEVTSIDHNSVIDALPFEKECCAISTSSRYVKGSKQERILLEDGLKLSRWLLGYYFPSCFSVSDQIDRIMKRLERKLVAISKKYENPALRYFFMMNTWRYVKLEANKLRFDLDYFQKSTTKVQ</sequence>
<dbReference type="GO" id="GO:0005546">
    <property type="term" value="F:phosphatidylinositol-4,5-bisphosphate binding"/>
    <property type="evidence" value="ECO:0007669"/>
    <property type="project" value="InterPro"/>
</dbReference>
<evidence type="ECO:0000256" key="1">
    <source>
        <dbReference type="ARBA" id="ARBA00006756"/>
    </source>
</evidence>
<dbReference type="Pfam" id="PF03081">
    <property type="entry name" value="Exo70_C"/>
    <property type="match status" value="1"/>
</dbReference>
<evidence type="ECO:0000313" key="5">
    <source>
        <dbReference type="Proteomes" id="UP000257109"/>
    </source>
</evidence>
<dbReference type="STRING" id="157652.A0A371E0L2"/>
<evidence type="ECO:0000313" key="4">
    <source>
        <dbReference type="EMBL" id="RDX58337.1"/>
    </source>
</evidence>
<dbReference type="Proteomes" id="UP000257109">
    <property type="component" value="Unassembled WGS sequence"/>
</dbReference>
<organism evidence="4 5">
    <name type="scientific">Mucuna pruriens</name>
    <name type="common">Velvet bean</name>
    <name type="synonym">Dolichos pruriens</name>
    <dbReference type="NCBI Taxonomy" id="157652"/>
    <lineage>
        <taxon>Eukaryota</taxon>
        <taxon>Viridiplantae</taxon>
        <taxon>Streptophyta</taxon>
        <taxon>Embryophyta</taxon>
        <taxon>Tracheophyta</taxon>
        <taxon>Spermatophyta</taxon>
        <taxon>Magnoliopsida</taxon>
        <taxon>eudicotyledons</taxon>
        <taxon>Gunneridae</taxon>
        <taxon>Pentapetalae</taxon>
        <taxon>rosids</taxon>
        <taxon>fabids</taxon>
        <taxon>Fabales</taxon>
        <taxon>Fabaceae</taxon>
        <taxon>Papilionoideae</taxon>
        <taxon>50 kb inversion clade</taxon>
        <taxon>NPAAA clade</taxon>
        <taxon>indigoferoid/millettioid clade</taxon>
        <taxon>Phaseoleae</taxon>
        <taxon>Mucuna</taxon>
    </lineage>
</organism>
<keyword evidence="2" id="KW-0813">Transport</keyword>
<protein>
    <recommendedName>
        <fullName evidence="3">Exocyst complex subunit Exo70 C-terminal domain-containing protein</fullName>
    </recommendedName>
</protein>
<dbReference type="InterPro" id="IPR016159">
    <property type="entry name" value="Cullin_repeat-like_dom_sf"/>
</dbReference>
<dbReference type="GO" id="GO:0000145">
    <property type="term" value="C:exocyst"/>
    <property type="evidence" value="ECO:0007669"/>
    <property type="project" value="InterPro"/>
</dbReference>
<reference evidence="4" key="1">
    <citation type="submission" date="2018-05" db="EMBL/GenBank/DDBJ databases">
        <title>Draft genome of Mucuna pruriens seed.</title>
        <authorList>
            <person name="Nnadi N.E."/>
            <person name="Vos R."/>
            <person name="Hasami M.H."/>
            <person name="Devisetty U.K."/>
            <person name="Aguiy J.C."/>
        </authorList>
    </citation>
    <scope>NUCLEOTIDE SEQUENCE [LARGE SCALE GENOMIC DNA]</scope>
    <source>
        <strain evidence="4">JCA_2017</strain>
    </source>
</reference>
<evidence type="ECO:0000259" key="3">
    <source>
        <dbReference type="Pfam" id="PF03081"/>
    </source>
</evidence>
<dbReference type="GO" id="GO:0006887">
    <property type="term" value="P:exocytosis"/>
    <property type="evidence" value="ECO:0007669"/>
    <property type="project" value="InterPro"/>
</dbReference>
<dbReference type="InterPro" id="IPR046364">
    <property type="entry name" value="Exo70_C"/>
</dbReference>
<gene>
    <name evidence="4" type="ORF">CR513_62356</name>
</gene>